<keyword evidence="6" id="KW-1185">Reference proteome</keyword>
<dbReference type="PANTHER" id="PTHR47700:SF2">
    <property type="entry name" value="CHITINASE"/>
    <property type="match status" value="1"/>
</dbReference>
<dbReference type="AlphaFoldDB" id="A0AAD6HZR7"/>
<dbReference type="CDD" id="cd00118">
    <property type="entry name" value="LysM"/>
    <property type="match status" value="1"/>
</dbReference>
<gene>
    <name evidence="5" type="ORF">N7460_013530</name>
</gene>
<dbReference type="Pfam" id="PF01476">
    <property type="entry name" value="LysM"/>
    <property type="match status" value="1"/>
</dbReference>
<comment type="caution">
    <text evidence="5">The sequence shown here is derived from an EMBL/GenBank/DDBJ whole genome shotgun (WGS) entry which is preliminary data.</text>
</comment>
<dbReference type="Pfam" id="PF25139">
    <property type="entry name" value="LysM14_C"/>
    <property type="match status" value="1"/>
</dbReference>
<dbReference type="PANTHER" id="PTHR47700">
    <property type="entry name" value="V CHITINASE, PUTATIVE (AFU_ORTHOLOGUE AFUA_6G13720)-RELATED"/>
    <property type="match status" value="1"/>
</dbReference>
<evidence type="ECO:0000313" key="5">
    <source>
        <dbReference type="EMBL" id="KAJ6023135.1"/>
    </source>
</evidence>
<dbReference type="GO" id="GO:0008061">
    <property type="term" value="F:chitin binding"/>
    <property type="evidence" value="ECO:0007669"/>
    <property type="project" value="UniProtKB-KW"/>
</dbReference>
<feature type="compositionally biased region" description="Low complexity" evidence="3">
    <location>
        <begin position="203"/>
        <end position="228"/>
    </location>
</feature>
<dbReference type="InterPro" id="IPR053214">
    <property type="entry name" value="LysM12-like"/>
</dbReference>
<dbReference type="InterPro" id="IPR036779">
    <property type="entry name" value="LysM_dom_sf"/>
</dbReference>
<reference evidence="5" key="1">
    <citation type="journal article" date="2023" name="IMA Fungus">
        <title>Comparative genomic study of the Penicillium genus elucidates a diverse pangenome and 15 lateral gene transfer events.</title>
        <authorList>
            <person name="Petersen C."/>
            <person name="Sorensen T."/>
            <person name="Nielsen M.R."/>
            <person name="Sondergaard T.E."/>
            <person name="Sorensen J.L."/>
            <person name="Fitzpatrick D.A."/>
            <person name="Frisvad J.C."/>
            <person name="Nielsen K.L."/>
        </authorList>
    </citation>
    <scope>NUCLEOTIDE SEQUENCE</scope>
    <source>
        <strain evidence="5">IBT 15450</strain>
    </source>
</reference>
<feature type="region of interest" description="Disordered" evidence="3">
    <location>
        <begin position="198"/>
        <end position="228"/>
    </location>
</feature>
<evidence type="ECO:0000256" key="3">
    <source>
        <dbReference type="SAM" id="MobiDB-lite"/>
    </source>
</evidence>
<dbReference type="InterPro" id="IPR018392">
    <property type="entry name" value="LysM"/>
</dbReference>
<dbReference type="SUPFAM" id="SSF54106">
    <property type="entry name" value="LysM domain"/>
    <property type="match status" value="1"/>
</dbReference>
<dbReference type="InterPro" id="IPR057277">
    <property type="entry name" value="LysM_C"/>
</dbReference>
<name>A0AAD6HZR7_PENCN</name>
<accession>A0AAD6HZR7</accession>
<keyword evidence="2" id="KW-0843">Virulence</keyword>
<reference evidence="5" key="2">
    <citation type="submission" date="2023-01" db="EMBL/GenBank/DDBJ databases">
        <authorList>
            <person name="Petersen C."/>
        </authorList>
    </citation>
    <scope>NUCLEOTIDE SEQUENCE</scope>
    <source>
        <strain evidence="5">IBT 15450</strain>
    </source>
</reference>
<evidence type="ECO:0000313" key="6">
    <source>
        <dbReference type="Proteomes" id="UP001219568"/>
    </source>
</evidence>
<evidence type="ECO:0000259" key="4">
    <source>
        <dbReference type="PROSITE" id="PS51782"/>
    </source>
</evidence>
<dbReference type="EMBL" id="JAQJZL010000016">
    <property type="protein sequence ID" value="KAJ6023135.1"/>
    <property type="molecule type" value="Genomic_DNA"/>
</dbReference>
<organism evidence="5 6">
    <name type="scientific">Penicillium canescens</name>
    <dbReference type="NCBI Taxonomy" id="5083"/>
    <lineage>
        <taxon>Eukaryota</taxon>
        <taxon>Fungi</taxon>
        <taxon>Dikarya</taxon>
        <taxon>Ascomycota</taxon>
        <taxon>Pezizomycotina</taxon>
        <taxon>Eurotiomycetes</taxon>
        <taxon>Eurotiomycetidae</taxon>
        <taxon>Eurotiales</taxon>
        <taxon>Aspergillaceae</taxon>
        <taxon>Penicillium</taxon>
    </lineage>
</organism>
<sequence length="400" mass="43274">MILRQMILVRAFIDAMKLIHLSSFLTRLFISRVVALPESGNDTVLSKSLHERDAALKATPDGICHTYTLQAGETCAALATRYGITAANIETWNTGAWGWTGCNTVKQGDFICLSPGNHPMPVALPNAICGPQVPGTARPARLSDLASLNPCASSQCVSANISLSRTSIDYIISKCGTTTEFCGIGCLSNCKQADSLAKKRTSSEATTKPTSTASKTSTKTTSTTTKTTSKTTTIIAESSSITKKKAAKTTSEAPIPRWQITIYKDKGCESEEYLSVQGHHTRANTRCINLSDNLKTDINDYETSCRKWTDGGLNWGSCKGQTISKPKSYFITAGQCTIYGDQNCVTESYQGDVRNPAAGCQYPQEFAWSPEDFVSMRCWDPTIPSTGGDTDGWYPDAVTH</sequence>
<dbReference type="Gene3D" id="3.10.350.10">
    <property type="entry name" value="LysM domain"/>
    <property type="match status" value="1"/>
</dbReference>
<dbReference type="SMART" id="SM00257">
    <property type="entry name" value="LysM"/>
    <property type="match status" value="1"/>
</dbReference>
<dbReference type="Proteomes" id="UP001219568">
    <property type="component" value="Unassembled WGS sequence"/>
</dbReference>
<evidence type="ECO:0000256" key="1">
    <source>
        <dbReference type="ARBA" id="ARBA00022669"/>
    </source>
</evidence>
<protein>
    <recommendedName>
        <fullName evidence="4">LysM domain-containing protein</fullName>
    </recommendedName>
</protein>
<evidence type="ECO:0000256" key="2">
    <source>
        <dbReference type="ARBA" id="ARBA00023026"/>
    </source>
</evidence>
<dbReference type="PROSITE" id="PS51782">
    <property type="entry name" value="LYSM"/>
    <property type="match status" value="1"/>
</dbReference>
<feature type="domain" description="LysM" evidence="4">
    <location>
        <begin position="65"/>
        <end position="113"/>
    </location>
</feature>
<proteinExistence type="predicted"/>
<keyword evidence="1" id="KW-0147">Chitin-binding</keyword>